<accession>A0A844XCE4</accession>
<organism evidence="1 2">
    <name type="scientific">Aurantiacibacter rhizosphaerae</name>
    <dbReference type="NCBI Taxonomy" id="2691582"/>
    <lineage>
        <taxon>Bacteria</taxon>
        <taxon>Pseudomonadati</taxon>
        <taxon>Pseudomonadota</taxon>
        <taxon>Alphaproteobacteria</taxon>
        <taxon>Sphingomonadales</taxon>
        <taxon>Erythrobacteraceae</taxon>
        <taxon>Aurantiacibacter</taxon>
    </lineage>
</organism>
<reference evidence="1 2" key="1">
    <citation type="submission" date="2019-12" db="EMBL/GenBank/DDBJ databases">
        <authorList>
            <person name="Lee S.D."/>
        </authorList>
    </citation>
    <scope>NUCLEOTIDE SEQUENCE [LARGE SCALE GENOMIC DNA]</scope>
    <source>
        <strain evidence="1 2">GH3-10</strain>
    </source>
</reference>
<proteinExistence type="predicted"/>
<gene>
    <name evidence="1" type="ORF">GRF63_06240</name>
</gene>
<comment type="caution">
    <text evidence="1">The sequence shown here is derived from an EMBL/GenBank/DDBJ whole genome shotgun (WGS) entry which is preliminary data.</text>
</comment>
<name>A0A844XCE4_9SPHN</name>
<dbReference type="Proteomes" id="UP000461409">
    <property type="component" value="Unassembled WGS sequence"/>
</dbReference>
<protein>
    <submittedName>
        <fullName evidence="1">Uncharacterized protein</fullName>
    </submittedName>
</protein>
<reference evidence="1 2" key="2">
    <citation type="submission" date="2020-02" db="EMBL/GenBank/DDBJ databases">
        <title>Erythrobacter dongmakensis sp. nov., isolated from a tidal mudflat.</title>
        <authorList>
            <person name="Kim I.S."/>
        </authorList>
    </citation>
    <scope>NUCLEOTIDE SEQUENCE [LARGE SCALE GENOMIC DNA]</scope>
    <source>
        <strain evidence="1 2">GH3-10</strain>
    </source>
</reference>
<dbReference type="EMBL" id="WUBR01000001">
    <property type="protein sequence ID" value="MWV27500.1"/>
    <property type="molecule type" value="Genomic_DNA"/>
</dbReference>
<dbReference type="AlphaFoldDB" id="A0A844XCE4"/>
<evidence type="ECO:0000313" key="2">
    <source>
        <dbReference type="Proteomes" id="UP000461409"/>
    </source>
</evidence>
<keyword evidence="2" id="KW-1185">Reference proteome</keyword>
<sequence length="91" mass="10255">MAFIFVMLLVCLIFGTIAGKRDRAHKIQKLELEARIEEAKAAQVSRGDQTQADLEDRMRVLERIVTDPGADLSRQIEDLRAETEARKEAAS</sequence>
<evidence type="ECO:0000313" key="1">
    <source>
        <dbReference type="EMBL" id="MWV27500.1"/>
    </source>
</evidence>